<comment type="caution">
    <text evidence="1">The sequence shown here is derived from an EMBL/GenBank/DDBJ whole genome shotgun (WGS) entry which is preliminary data.</text>
</comment>
<dbReference type="EMBL" id="CAXDID020000223">
    <property type="protein sequence ID" value="CAL6058963.1"/>
    <property type="molecule type" value="Genomic_DNA"/>
</dbReference>
<reference evidence="1" key="1">
    <citation type="submission" date="2023-06" db="EMBL/GenBank/DDBJ databases">
        <authorList>
            <person name="Kurt Z."/>
        </authorList>
    </citation>
    <scope>NUCLEOTIDE SEQUENCE</scope>
</reference>
<organism evidence="1">
    <name type="scientific">Hexamita inflata</name>
    <dbReference type="NCBI Taxonomy" id="28002"/>
    <lineage>
        <taxon>Eukaryota</taxon>
        <taxon>Metamonada</taxon>
        <taxon>Diplomonadida</taxon>
        <taxon>Hexamitidae</taxon>
        <taxon>Hexamitinae</taxon>
        <taxon>Hexamita</taxon>
    </lineage>
</organism>
<dbReference type="AlphaFoldDB" id="A0AA86U216"/>
<evidence type="ECO:0000313" key="2">
    <source>
        <dbReference type="EMBL" id="CAI9938546.1"/>
    </source>
</evidence>
<sequence length="142" mass="16651">MRQSLKTWCLMNFQCMIMYQQDKDKVTTKEYIFTFLYFRKLIIVDCTQLKQLVSIIRAGVKGVHVTNNIQFRDSNSSRYGSQNSKMQLTLIIAVKPSSRESQQLFKYVDLGTPNCPLHSFRFAPIRFPNCCIFPKVDFCNQK</sequence>
<dbReference type="EMBL" id="CATOUU010000645">
    <property type="protein sequence ID" value="CAI9937344.1"/>
    <property type="molecule type" value="Genomic_DNA"/>
</dbReference>
<evidence type="ECO:0000313" key="3">
    <source>
        <dbReference type="EMBL" id="CAL6014007.1"/>
    </source>
</evidence>
<keyword evidence="5" id="KW-1185">Reference proteome</keyword>
<evidence type="ECO:0000313" key="1">
    <source>
        <dbReference type="EMBL" id="CAI9937344.1"/>
    </source>
</evidence>
<evidence type="ECO:0000313" key="5">
    <source>
        <dbReference type="Proteomes" id="UP001642409"/>
    </source>
</evidence>
<protein>
    <submittedName>
        <fullName evidence="3">Hypothetical_protein</fullName>
    </submittedName>
</protein>
<proteinExistence type="predicted"/>
<dbReference type="EMBL" id="CATOUU010000656">
    <property type="protein sequence ID" value="CAI9938546.1"/>
    <property type="molecule type" value="Genomic_DNA"/>
</dbReference>
<evidence type="ECO:0000313" key="4">
    <source>
        <dbReference type="EMBL" id="CAL6058963.1"/>
    </source>
</evidence>
<accession>A0AA86U216</accession>
<dbReference type="EMBL" id="CAXDID020000070">
    <property type="protein sequence ID" value="CAL6014007.1"/>
    <property type="molecule type" value="Genomic_DNA"/>
</dbReference>
<reference evidence="3 5" key="2">
    <citation type="submission" date="2024-07" db="EMBL/GenBank/DDBJ databases">
        <authorList>
            <person name="Akdeniz Z."/>
        </authorList>
    </citation>
    <scope>NUCLEOTIDE SEQUENCE [LARGE SCALE GENOMIC DNA]</scope>
</reference>
<gene>
    <name evidence="3" type="ORF">HINF_LOCUS24059</name>
    <name evidence="1" type="ORF">HINF_LOCUS24989</name>
    <name evidence="2" type="ORF">HINF_LOCUS26191</name>
    <name evidence="4" type="ORF">HINF_LOCUS48522</name>
</gene>
<dbReference type="Proteomes" id="UP001642409">
    <property type="component" value="Unassembled WGS sequence"/>
</dbReference>
<name>A0AA86U216_9EUKA</name>